<evidence type="ECO:0000256" key="1">
    <source>
        <dbReference type="SAM" id="MobiDB-lite"/>
    </source>
</evidence>
<comment type="caution">
    <text evidence="2">The sequence shown here is derived from an EMBL/GenBank/DDBJ whole genome shotgun (WGS) entry which is preliminary data.</text>
</comment>
<dbReference type="EMBL" id="BGPR01000013">
    <property type="protein sequence ID" value="GBL77747.1"/>
    <property type="molecule type" value="Genomic_DNA"/>
</dbReference>
<proteinExistence type="predicted"/>
<accession>A0A4Y2ADT1</accession>
<protein>
    <recommendedName>
        <fullName evidence="4">Reverse transcriptase domain-containing protein</fullName>
    </recommendedName>
</protein>
<dbReference type="AlphaFoldDB" id="A0A4Y2ADT1"/>
<dbReference type="OrthoDB" id="1937528at2759"/>
<evidence type="ECO:0000313" key="3">
    <source>
        <dbReference type="Proteomes" id="UP000499080"/>
    </source>
</evidence>
<reference evidence="2 3" key="1">
    <citation type="journal article" date="2019" name="Sci. Rep.">
        <title>Orb-weaving spider Araneus ventricosus genome elucidates the spidroin gene catalogue.</title>
        <authorList>
            <person name="Kono N."/>
            <person name="Nakamura H."/>
            <person name="Ohtoshi R."/>
            <person name="Moran D.A.P."/>
            <person name="Shinohara A."/>
            <person name="Yoshida Y."/>
            <person name="Fujiwara M."/>
            <person name="Mori M."/>
            <person name="Tomita M."/>
            <person name="Arakawa K."/>
        </authorList>
    </citation>
    <scope>NUCLEOTIDE SEQUENCE [LARGE SCALE GENOMIC DNA]</scope>
</reference>
<evidence type="ECO:0000313" key="2">
    <source>
        <dbReference type="EMBL" id="GBL77747.1"/>
    </source>
</evidence>
<name>A0A4Y2ADT1_ARAVE</name>
<sequence>MISLIIKGAFDHLQYTSIKNSLDNLKYHSNTLETLIDILSNSGNKYLTRPSNMESATRMLPRLLHRPSFQEPGGRRSAPTRLAPKGAPAGICR</sequence>
<gene>
    <name evidence="2" type="ORF">AVEN_152960_1</name>
</gene>
<dbReference type="Proteomes" id="UP000499080">
    <property type="component" value="Unassembled WGS sequence"/>
</dbReference>
<organism evidence="2 3">
    <name type="scientific">Araneus ventricosus</name>
    <name type="common">Orbweaver spider</name>
    <name type="synonym">Epeira ventricosa</name>
    <dbReference type="NCBI Taxonomy" id="182803"/>
    <lineage>
        <taxon>Eukaryota</taxon>
        <taxon>Metazoa</taxon>
        <taxon>Ecdysozoa</taxon>
        <taxon>Arthropoda</taxon>
        <taxon>Chelicerata</taxon>
        <taxon>Arachnida</taxon>
        <taxon>Araneae</taxon>
        <taxon>Araneomorphae</taxon>
        <taxon>Entelegynae</taxon>
        <taxon>Araneoidea</taxon>
        <taxon>Araneidae</taxon>
        <taxon>Araneus</taxon>
    </lineage>
</organism>
<keyword evidence="3" id="KW-1185">Reference proteome</keyword>
<feature type="region of interest" description="Disordered" evidence="1">
    <location>
        <begin position="67"/>
        <end position="93"/>
    </location>
</feature>
<evidence type="ECO:0008006" key="4">
    <source>
        <dbReference type="Google" id="ProtNLM"/>
    </source>
</evidence>